<comment type="similarity">
    <text evidence="3">Belongs to the ADAGIO family.</text>
</comment>
<evidence type="ECO:0000256" key="12">
    <source>
        <dbReference type="ARBA" id="ARBA00022786"/>
    </source>
</evidence>
<dbReference type="FunFam" id="2.120.10.80:FF:000062">
    <property type="entry name" value="Putative LOV domain-containing protein"/>
    <property type="match status" value="1"/>
</dbReference>
<evidence type="ECO:0000256" key="19">
    <source>
        <dbReference type="SAM" id="MobiDB-lite"/>
    </source>
</evidence>
<evidence type="ECO:0000256" key="6">
    <source>
        <dbReference type="ARBA" id="ARBA00022606"/>
    </source>
</evidence>
<keyword evidence="18" id="KW-0539">Nucleus</keyword>
<dbReference type="Gene3D" id="3.30.450.20">
    <property type="entry name" value="PAS domain"/>
    <property type="match status" value="1"/>
</dbReference>
<evidence type="ECO:0000256" key="18">
    <source>
        <dbReference type="ARBA" id="ARBA00023242"/>
    </source>
</evidence>
<dbReference type="FunFam" id="3.30.450.20:FF:000041">
    <property type="entry name" value="Adagio protein 1"/>
    <property type="match status" value="1"/>
</dbReference>
<evidence type="ECO:0000256" key="1">
    <source>
        <dbReference type="ARBA" id="ARBA00004123"/>
    </source>
</evidence>
<dbReference type="AlphaFoldDB" id="A0A9E7FC42"/>
<dbReference type="Proteomes" id="UP001055439">
    <property type="component" value="Chromosome 3"/>
</dbReference>
<comment type="pathway">
    <text evidence="2">Protein modification; protein ubiquitination.</text>
</comment>
<dbReference type="PANTHER" id="PTHR46175:SF5">
    <property type="entry name" value="ADAGIO PROTEIN 1"/>
    <property type="match status" value="1"/>
</dbReference>
<dbReference type="GO" id="GO:0009881">
    <property type="term" value="F:photoreceptor activity"/>
    <property type="evidence" value="ECO:0007669"/>
    <property type="project" value="UniProtKB-KW"/>
</dbReference>
<keyword evidence="7" id="KW-0285">Flavoprotein</keyword>
<keyword evidence="8" id="KW-0288">FMN</keyword>
<evidence type="ECO:0000259" key="20">
    <source>
        <dbReference type="PROSITE" id="PS50112"/>
    </source>
</evidence>
<keyword evidence="12" id="KW-0833">Ubl conjugation pathway</keyword>
<keyword evidence="4" id="KW-0880">Kelch repeat</keyword>
<keyword evidence="11" id="KW-0227">DNA damage</keyword>
<comment type="subcellular location">
    <subcellularLocation>
        <location evidence="1">Nucleus</location>
    </subcellularLocation>
</comment>
<dbReference type="GO" id="GO:0006281">
    <property type="term" value="P:DNA repair"/>
    <property type="evidence" value="ECO:0007669"/>
    <property type="project" value="UniProtKB-KW"/>
</dbReference>
<dbReference type="GO" id="GO:0007623">
    <property type="term" value="P:circadian rhythm"/>
    <property type="evidence" value="ECO:0007669"/>
    <property type="project" value="TreeGrafter"/>
</dbReference>
<dbReference type="Pfam" id="PF07646">
    <property type="entry name" value="Kelch_2"/>
    <property type="match status" value="1"/>
</dbReference>
<dbReference type="CDD" id="cd04478">
    <property type="entry name" value="RPA2_DBD_D"/>
    <property type="match status" value="1"/>
</dbReference>
<dbReference type="PANTHER" id="PTHR46175">
    <property type="entry name" value="BACTERIOOPSIN TRANSCRIPTIONAL ACTIVATOR"/>
    <property type="match status" value="1"/>
</dbReference>
<dbReference type="OrthoDB" id="447251at2759"/>
<dbReference type="Pfam" id="PF24681">
    <property type="entry name" value="Kelch_KLHDC2_KLHL20_DRC7"/>
    <property type="match status" value="1"/>
</dbReference>
<evidence type="ECO:0000256" key="15">
    <source>
        <dbReference type="ARBA" id="ARBA00023170"/>
    </source>
</evidence>
<dbReference type="SUPFAM" id="SSF81383">
    <property type="entry name" value="F-box domain"/>
    <property type="match status" value="1"/>
</dbReference>
<dbReference type="GO" id="GO:0005829">
    <property type="term" value="C:cytosol"/>
    <property type="evidence" value="ECO:0007669"/>
    <property type="project" value="TreeGrafter"/>
</dbReference>
<sequence>MRLPRRRRRMEWDSEQEGPSGGGEGEEEEEAEAEAKEEEGEVEEEGGFLVNDGSSVFSFAAERMLQSAAACGLVVTDALELDHPIIYINRGFEEATGYRAEEVLGRNWEHAHRHRFLQCRGPFAQRRHPLVDATVVAEIRRCLEEGIEFQGDLLNFRKDGSPLMNRLQLTPIYGDDETITHYMCVQFFTDTDLDLGSLPSPMTKAVVKPSDRFTPDPLSRPVMAGHGHICREFCSLLQMGDEVLCQKILSRLSPRDIASVGSVCTKFYQLTKSEDLWRMVCQNAWGSETTLALETIPEARRLGWGRLARELTTLEAVSWRKLTVGGAVEPSRCNFSACAVGNRVVLFGGEGVNMQPMNDTFVLDLNVSNPAWRHVNVTSAPPGRWGHTLSCLNGSWLVVFGGCGRQGLLNDVFILDLDAQHPAWREISGIAPPVPRSWHSSCILDGTKLVVSGGCADSGILLSDTYLLDVTMEKPVWREIPASWTPPSRLGHSLSVYDGRKILMFGGLAKSGPLRLRSSDVFTMDLSEDEPCWRSITGSGMPGAGNPAGIGPPPRLDHVAVSLPGGRILIFGGSVAGLHSASQLYLLDPTEETPTWRILNVPGRPPQFAWGHSTCVVGGTRAIVLGGQTGEEWMLSELQELSLVYLLVGQSSGRVPTAHSLPVGPTRALHHTGKSHACLCILVVYVNMTRPIYPPVTFCTYIRHFDSSSAADGEPSLRRGSPVSSVAADTEFALTASSGPHTDVDVQYLGDWIEKIFRVLDETGDPHPWFSRPHPTVKRIEFRKSLSQSDRASERLLVKRSRFFPLYPSPVAARAYPRASSSPHFIHTGPLTLHPRFHRAFDHYLLVFAVVMAAPRTPPPPPLIGKAGCYTIFITPPTTPTPSELPRSPIASPAPSLRANNPEKDAPSQAKAPSPLLPPPPIVAPPPVQVPPLRFEKPVSTSSGSVFGFFWDAVAEVQDAHSKLDDYLADWFGLNHSKYQWALNEYYEHNEKDEESVVPLPNHLRLGVAFPLNLYRAIAAMIHRQFHGAPPRHLTGTAFMPTPATLIAADPLSPAKNRGSQGALPLTAKQIAVAYQSGDDKSALSIDGVDVTNVRLLGLVTNKVERVTDVSFTLDDGTGRIDINRWINEAPDANEVTAIQNGIYVKVHGHLKGFHSKRHAFAFSVR</sequence>
<keyword evidence="22" id="KW-1185">Reference proteome</keyword>
<dbReference type="SUPFAM" id="SSF50965">
    <property type="entry name" value="Galactose oxidase, central domain"/>
    <property type="match status" value="1"/>
</dbReference>
<dbReference type="Pfam" id="PF12937">
    <property type="entry name" value="F-box-like"/>
    <property type="match status" value="1"/>
</dbReference>
<gene>
    <name evidence="21" type="ORF">MUK42_00161</name>
</gene>
<dbReference type="SMART" id="SM00091">
    <property type="entry name" value="PAS"/>
    <property type="match status" value="1"/>
</dbReference>
<dbReference type="CDD" id="cd00130">
    <property type="entry name" value="PAS"/>
    <property type="match status" value="1"/>
</dbReference>
<dbReference type="InterPro" id="IPR001810">
    <property type="entry name" value="F-box_dom"/>
</dbReference>
<evidence type="ECO:0000256" key="14">
    <source>
        <dbReference type="ARBA" id="ARBA00023108"/>
    </source>
</evidence>
<dbReference type="GO" id="GO:0009637">
    <property type="term" value="P:response to blue light"/>
    <property type="evidence" value="ECO:0007669"/>
    <property type="project" value="TreeGrafter"/>
</dbReference>
<dbReference type="Gene3D" id="1.20.1280.50">
    <property type="match status" value="1"/>
</dbReference>
<dbReference type="InterPro" id="IPR036047">
    <property type="entry name" value="F-box-like_dom_sf"/>
</dbReference>
<dbReference type="Pfam" id="PF13426">
    <property type="entry name" value="PAS_9"/>
    <property type="match status" value="1"/>
</dbReference>
<dbReference type="InterPro" id="IPR000014">
    <property type="entry name" value="PAS"/>
</dbReference>
<dbReference type="Gene3D" id="2.120.10.80">
    <property type="entry name" value="Kelch-type beta propeller"/>
    <property type="match status" value="2"/>
</dbReference>
<dbReference type="Gene3D" id="2.40.50.140">
    <property type="entry name" value="Nucleic acid-binding proteins"/>
    <property type="match status" value="1"/>
</dbReference>
<evidence type="ECO:0000256" key="9">
    <source>
        <dbReference type="ARBA" id="ARBA00022705"/>
    </source>
</evidence>
<keyword evidence="6" id="KW-0716">Sensory transduction</keyword>
<dbReference type="InterPro" id="IPR035965">
    <property type="entry name" value="PAS-like_dom_sf"/>
</dbReference>
<keyword evidence="9" id="KW-0235">DNA replication</keyword>
<dbReference type="InterPro" id="IPR015915">
    <property type="entry name" value="Kelch-typ_b-propeller"/>
</dbReference>
<keyword evidence="15" id="KW-0675">Receptor</keyword>
<evidence type="ECO:0000256" key="5">
    <source>
        <dbReference type="ARBA" id="ARBA00022543"/>
    </source>
</evidence>
<feature type="region of interest" description="Disordered" evidence="19">
    <location>
        <begin position="1"/>
        <end position="47"/>
    </location>
</feature>
<keyword evidence="5" id="KW-0600">Photoreceptor protein</keyword>
<evidence type="ECO:0000256" key="10">
    <source>
        <dbReference type="ARBA" id="ARBA00022737"/>
    </source>
</evidence>
<dbReference type="NCBIfam" id="TIGR00229">
    <property type="entry name" value="sensory_box"/>
    <property type="match status" value="1"/>
</dbReference>
<dbReference type="GO" id="GO:0006310">
    <property type="term" value="P:DNA recombination"/>
    <property type="evidence" value="ECO:0007669"/>
    <property type="project" value="UniProtKB-KW"/>
</dbReference>
<evidence type="ECO:0000256" key="7">
    <source>
        <dbReference type="ARBA" id="ARBA00022630"/>
    </source>
</evidence>
<evidence type="ECO:0000256" key="13">
    <source>
        <dbReference type="ARBA" id="ARBA00022991"/>
    </source>
</evidence>
<keyword evidence="13" id="KW-0157">Chromophore</keyword>
<evidence type="ECO:0000313" key="21">
    <source>
        <dbReference type="EMBL" id="URD93249.1"/>
    </source>
</evidence>
<dbReference type="InterPro" id="IPR011498">
    <property type="entry name" value="Kelch_2"/>
</dbReference>
<dbReference type="FunFam" id="2.40.50.140:FF:000184">
    <property type="entry name" value="replication protein A 32 kDa subunit A-like"/>
    <property type="match status" value="1"/>
</dbReference>
<name>A0A9E7FC42_9LILI</name>
<evidence type="ECO:0000256" key="4">
    <source>
        <dbReference type="ARBA" id="ARBA00022441"/>
    </source>
</evidence>
<reference evidence="21" key="1">
    <citation type="submission" date="2022-05" db="EMBL/GenBank/DDBJ databases">
        <title>The Musa troglodytarum L. genome provides insights into the mechanism of non-climacteric behaviour and enrichment of carotenoids.</title>
        <authorList>
            <person name="Wang J."/>
        </authorList>
    </citation>
    <scope>NUCLEOTIDE SEQUENCE</scope>
    <source>
        <tissue evidence="21">Leaf</tissue>
    </source>
</reference>
<evidence type="ECO:0000256" key="8">
    <source>
        <dbReference type="ARBA" id="ARBA00022643"/>
    </source>
</evidence>
<dbReference type="PROSITE" id="PS50112">
    <property type="entry name" value="PAS"/>
    <property type="match status" value="1"/>
</dbReference>
<feature type="compositionally biased region" description="Acidic residues" evidence="19">
    <location>
        <begin position="24"/>
        <end position="46"/>
    </location>
</feature>
<dbReference type="SUPFAM" id="SSF55785">
    <property type="entry name" value="PYP-like sensor domain (PAS domain)"/>
    <property type="match status" value="1"/>
</dbReference>
<feature type="region of interest" description="Disordered" evidence="19">
    <location>
        <begin position="878"/>
        <end position="923"/>
    </location>
</feature>
<evidence type="ECO:0000256" key="3">
    <source>
        <dbReference type="ARBA" id="ARBA00007833"/>
    </source>
</evidence>
<evidence type="ECO:0000256" key="11">
    <source>
        <dbReference type="ARBA" id="ARBA00022763"/>
    </source>
</evidence>
<dbReference type="GO" id="GO:0019005">
    <property type="term" value="C:SCF ubiquitin ligase complex"/>
    <property type="evidence" value="ECO:0007669"/>
    <property type="project" value="TreeGrafter"/>
</dbReference>
<protein>
    <submittedName>
        <fullName evidence="21">PAS fold</fullName>
    </submittedName>
</protein>
<evidence type="ECO:0000256" key="2">
    <source>
        <dbReference type="ARBA" id="ARBA00004906"/>
    </source>
</evidence>
<dbReference type="SUPFAM" id="SSF50249">
    <property type="entry name" value="Nucleic acid-binding proteins"/>
    <property type="match status" value="1"/>
</dbReference>
<proteinExistence type="inferred from homology"/>
<keyword evidence="17" id="KW-0234">DNA repair</keyword>
<organism evidence="21 22">
    <name type="scientific">Musa troglodytarum</name>
    <name type="common">fe'i banana</name>
    <dbReference type="NCBI Taxonomy" id="320322"/>
    <lineage>
        <taxon>Eukaryota</taxon>
        <taxon>Viridiplantae</taxon>
        <taxon>Streptophyta</taxon>
        <taxon>Embryophyta</taxon>
        <taxon>Tracheophyta</taxon>
        <taxon>Spermatophyta</taxon>
        <taxon>Magnoliopsida</taxon>
        <taxon>Liliopsida</taxon>
        <taxon>Zingiberales</taxon>
        <taxon>Musaceae</taxon>
        <taxon>Musa</taxon>
    </lineage>
</organism>
<dbReference type="InterPro" id="IPR012340">
    <property type="entry name" value="NA-bd_OB-fold"/>
</dbReference>
<keyword evidence="16" id="KW-0233">DNA recombination</keyword>
<accession>A0A9E7FC42</accession>
<dbReference type="CDD" id="cd22154">
    <property type="entry name" value="F-box_AtADO-like"/>
    <property type="match status" value="1"/>
</dbReference>
<dbReference type="FunFam" id="2.120.10.80:FF:000005">
    <property type="entry name" value="Putative LOV domain-containing protein"/>
    <property type="match status" value="1"/>
</dbReference>
<feature type="domain" description="PAS" evidence="20">
    <location>
        <begin position="85"/>
        <end position="146"/>
    </location>
</feature>
<dbReference type="GO" id="GO:0006260">
    <property type="term" value="P:DNA replication"/>
    <property type="evidence" value="ECO:0007669"/>
    <property type="project" value="UniProtKB-KW"/>
</dbReference>
<keyword evidence="10" id="KW-0677">Repeat</keyword>
<dbReference type="InterPro" id="IPR011043">
    <property type="entry name" value="Gal_Oxase/kelch_b-propeller"/>
</dbReference>
<evidence type="ECO:0000256" key="17">
    <source>
        <dbReference type="ARBA" id="ARBA00023204"/>
    </source>
</evidence>
<evidence type="ECO:0000256" key="16">
    <source>
        <dbReference type="ARBA" id="ARBA00023172"/>
    </source>
</evidence>
<evidence type="ECO:0000313" key="22">
    <source>
        <dbReference type="Proteomes" id="UP001055439"/>
    </source>
</evidence>
<dbReference type="GO" id="GO:0005634">
    <property type="term" value="C:nucleus"/>
    <property type="evidence" value="ECO:0007669"/>
    <property type="project" value="UniProtKB-SubCell"/>
</dbReference>
<dbReference type="EMBL" id="CP097505">
    <property type="protein sequence ID" value="URD93249.1"/>
    <property type="molecule type" value="Genomic_DNA"/>
</dbReference>
<keyword evidence="14" id="KW-0090">Biological rhythms</keyword>